<keyword evidence="8" id="KW-1185">Reference proteome</keyword>
<dbReference type="Proteomes" id="UP001168990">
    <property type="component" value="Unassembled WGS sequence"/>
</dbReference>
<dbReference type="InterPro" id="IPR029760">
    <property type="entry name" value="GPX_CS"/>
</dbReference>
<comment type="caution">
    <text evidence="7">The sequence shown here is derived from an EMBL/GenBank/DDBJ whole genome shotgun (WGS) entry which is preliminary data.</text>
</comment>
<dbReference type="Gene3D" id="3.40.30.10">
    <property type="entry name" value="Glutaredoxin"/>
    <property type="match status" value="1"/>
</dbReference>
<proteinExistence type="inferred from homology"/>
<protein>
    <recommendedName>
        <fullName evidence="5">Glutathione peroxidase</fullName>
    </recommendedName>
</protein>
<dbReference type="InterPro" id="IPR029759">
    <property type="entry name" value="GPX_AS"/>
</dbReference>
<dbReference type="SUPFAM" id="SSF52833">
    <property type="entry name" value="Thioredoxin-like"/>
    <property type="match status" value="1"/>
</dbReference>
<dbReference type="PANTHER" id="PTHR11592">
    <property type="entry name" value="GLUTATHIONE PEROXIDASE"/>
    <property type="match status" value="1"/>
</dbReference>
<evidence type="ECO:0000313" key="8">
    <source>
        <dbReference type="Proteomes" id="UP001168990"/>
    </source>
</evidence>
<dbReference type="PROSITE" id="PS00460">
    <property type="entry name" value="GLUTATHIONE_PEROXID_1"/>
    <property type="match status" value="1"/>
</dbReference>
<dbReference type="PRINTS" id="PR01011">
    <property type="entry name" value="GLUTPROXDASE"/>
</dbReference>
<keyword evidence="3" id="KW-0712">Selenocysteine</keyword>
<dbReference type="InterPro" id="IPR000889">
    <property type="entry name" value="Glutathione_peroxidase"/>
</dbReference>
<evidence type="ECO:0000256" key="3">
    <source>
        <dbReference type="ARBA" id="ARBA00022933"/>
    </source>
</evidence>
<dbReference type="PROSITE" id="PS00763">
    <property type="entry name" value="GLUTATHIONE_PEROXID_2"/>
    <property type="match status" value="1"/>
</dbReference>
<accession>A0AA39F675</accession>
<dbReference type="GO" id="GO:0006979">
    <property type="term" value="P:response to oxidative stress"/>
    <property type="evidence" value="ECO:0007669"/>
    <property type="project" value="InterPro"/>
</dbReference>
<dbReference type="Pfam" id="PF00255">
    <property type="entry name" value="GSHPx"/>
    <property type="match status" value="1"/>
</dbReference>
<gene>
    <name evidence="7" type="ORF">PV328_002402</name>
</gene>
<evidence type="ECO:0000313" key="7">
    <source>
        <dbReference type="EMBL" id="KAK0163697.1"/>
    </source>
</evidence>
<dbReference type="AlphaFoldDB" id="A0AA39F675"/>
<sequence length="209" mass="24117">MLNVILLMVTFVTMTSADLCEDGEADHCMSLDSPQNSFNQEINWNTANTIYQFSAKDIYGVDIPLKKYNGSVLIIVNVASQCGLTDSNYKKLVEFYEKYGNRRLQILAFPSNQFWNQESGTSDEILNFVKRYNVKFDIFGKIDVNGKNAHPLWKWLTTQKDNATVDITWNFTKFIIDRDGKFVQRFDPSFVTGSDLILMEKTLKELFLE</sequence>
<comment type="similarity">
    <text evidence="1 5">Belongs to the glutathione peroxidase family.</text>
</comment>
<evidence type="ECO:0000256" key="5">
    <source>
        <dbReference type="RuleBase" id="RU000499"/>
    </source>
</evidence>
<evidence type="ECO:0000256" key="4">
    <source>
        <dbReference type="ARBA" id="ARBA00023002"/>
    </source>
</evidence>
<dbReference type="CDD" id="cd00340">
    <property type="entry name" value="GSH_Peroxidase"/>
    <property type="match status" value="1"/>
</dbReference>
<reference evidence="7" key="2">
    <citation type="submission" date="2023-03" db="EMBL/GenBank/DDBJ databases">
        <authorList>
            <person name="Inwood S.N."/>
            <person name="Skelly J.G."/>
            <person name="Guhlin J."/>
            <person name="Harrop T.W.R."/>
            <person name="Goldson S.G."/>
            <person name="Dearden P.K."/>
        </authorList>
    </citation>
    <scope>NUCLEOTIDE SEQUENCE</scope>
    <source>
        <strain evidence="7">Irish</strain>
        <tissue evidence="7">Whole body</tissue>
    </source>
</reference>
<dbReference type="FunFam" id="3.40.30.10:FF:000025">
    <property type="entry name" value="Glutathione peroxidase"/>
    <property type="match status" value="1"/>
</dbReference>
<keyword evidence="4 5" id="KW-0560">Oxidoreductase</keyword>
<evidence type="ECO:0000256" key="2">
    <source>
        <dbReference type="ARBA" id="ARBA00022559"/>
    </source>
</evidence>
<keyword evidence="6" id="KW-0732">Signal</keyword>
<dbReference type="PROSITE" id="PS51355">
    <property type="entry name" value="GLUTATHIONE_PEROXID_3"/>
    <property type="match status" value="1"/>
</dbReference>
<dbReference type="InterPro" id="IPR036249">
    <property type="entry name" value="Thioredoxin-like_sf"/>
</dbReference>
<feature type="signal peptide" evidence="6">
    <location>
        <begin position="1"/>
        <end position="17"/>
    </location>
</feature>
<name>A0AA39F675_9HYME</name>
<evidence type="ECO:0000256" key="1">
    <source>
        <dbReference type="ARBA" id="ARBA00006926"/>
    </source>
</evidence>
<organism evidence="7 8">
    <name type="scientific">Microctonus aethiopoides</name>
    <dbReference type="NCBI Taxonomy" id="144406"/>
    <lineage>
        <taxon>Eukaryota</taxon>
        <taxon>Metazoa</taxon>
        <taxon>Ecdysozoa</taxon>
        <taxon>Arthropoda</taxon>
        <taxon>Hexapoda</taxon>
        <taxon>Insecta</taxon>
        <taxon>Pterygota</taxon>
        <taxon>Neoptera</taxon>
        <taxon>Endopterygota</taxon>
        <taxon>Hymenoptera</taxon>
        <taxon>Apocrita</taxon>
        <taxon>Ichneumonoidea</taxon>
        <taxon>Braconidae</taxon>
        <taxon>Euphorinae</taxon>
        <taxon>Microctonus</taxon>
    </lineage>
</organism>
<dbReference type="GO" id="GO:0004601">
    <property type="term" value="F:peroxidase activity"/>
    <property type="evidence" value="ECO:0007669"/>
    <property type="project" value="UniProtKB-KW"/>
</dbReference>
<dbReference type="EMBL" id="JAQQBS010001422">
    <property type="protein sequence ID" value="KAK0163697.1"/>
    <property type="molecule type" value="Genomic_DNA"/>
</dbReference>
<keyword evidence="2 5" id="KW-0575">Peroxidase</keyword>
<reference evidence="7" key="1">
    <citation type="journal article" date="2023" name="bioRxiv">
        <title>Scaffold-level genome assemblies of two parasitoid biocontrol wasps reveal the parthenogenesis mechanism and an associated novel virus.</title>
        <authorList>
            <person name="Inwood S."/>
            <person name="Skelly J."/>
            <person name="Guhlin J."/>
            <person name="Harrop T."/>
            <person name="Goldson S."/>
            <person name="Dearden P."/>
        </authorList>
    </citation>
    <scope>NUCLEOTIDE SEQUENCE</scope>
    <source>
        <strain evidence="7">Irish</strain>
        <tissue evidence="7">Whole body</tissue>
    </source>
</reference>
<dbReference type="PANTHER" id="PTHR11592:SF134">
    <property type="entry name" value="PHOSPHOLIPID HYDROPEROXIDE GLUTATHIONE PEROXIDASE"/>
    <property type="match status" value="1"/>
</dbReference>
<feature type="chain" id="PRO_5041424269" description="Glutathione peroxidase" evidence="6">
    <location>
        <begin position="18"/>
        <end position="209"/>
    </location>
</feature>
<evidence type="ECO:0000256" key="6">
    <source>
        <dbReference type="SAM" id="SignalP"/>
    </source>
</evidence>